<dbReference type="PANTHER" id="PTHR42781">
    <property type="entry name" value="SPERMIDINE/PUTRESCINE IMPORT ATP-BINDING PROTEIN POTA"/>
    <property type="match status" value="1"/>
</dbReference>
<dbReference type="NCBIfam" id="TIGR01187">
    <property type="entry name" value="potA"/>
    <property type="match status" value="1"/>
</dbReference>
<protein>
    <recommendedName>
        <fullName evidence="7">Spermidine/putrescine import ATP-binding protein PotA</fullName>
        <ecNumber evidence="7">7.6.2.11</ecNumber>
    </recommendedName>
</protein>
<dbReference type="GO" id="GO:0005524">
    <property type="term" value="F:ATP binding"/>
    <property type="evidence" value="ECO:0007669"/>
    <property type="project" value="UniProtKB-KW"/>
</dbReference>
<dbReference type="PANTHER" id="PTHR42781:SF4">
    <property type="entry name" value="SPERMIDINE_PUTRESCINE IMPORT ATP-BINDING PROTEIN POTA"/>
    <property type="match status" value="1"/>
</dbReference>
<comment type="similarity">
    <text evidence="7">Belongs to the ABC transporter superfamily. Spermidine/putrescine importer (TC 3.A.1.11.1) family.</text>
</comment>
<keyword evidence="5 7" id="KW-1278">Translocase</keyword>
<dbReference type="SUPFAM" id="SSF50331">
    <property type="entry name" value="MOP-like"/>
    <property type="match status" value="1"/>
</dbReference>
<dbReference type="PROSITE" id="PS00211">
    <property type="entry name" value="ABC_TRANSPORTER_1"/>
    <property type="match status" value="1"/>
</dbReference>
<evidence type="ECO:0000256" key="2">
    <source>
        <dbReference type="ARBA" id="ARBA00022475"/>
    </source>
</evidence>
<comment type="caution">
    <text evidence="9">The sequence shown here is derived from an EMBL/GenBank/DDBJ whole genome shotgun (WGS) entry which is preliminary data.</text>
</comment>
<comment type="function">
    <text evidence="7">Part of the ABC transporter complex PotABCD involved in spermidine/putrescine import. Responsible for energy coupling to the transport system.</text>
</comment>
<keyword evidence="4 7" id="KW-0067">ATP-binding</keyword>
<dbReference type="InterPro" id="IPR013611">
    <property type="entry name" value="Transp-assoc_OB_typ2"/>
</dbReference>
<evidence type="ECO:0000259" key="8">
    <source>
        <dbReference type="PROSITE" id="PS50893"/>
    </source>
</evidence>
<evidence type="ECO:0000256" key="6">
    <source>
        <dbReference type="ARBA" id="ARBA00023136"/>
    </source>
</evidence>
<dbReference type="InterPro" id="IPR050093">
    <property type="entry name" value="ABC_SmlMolc_Importer"/>
</dbReference>
<dbReference type="PROSITE" id="PS50893">
    <property type="entry name" value="ABC_TRANSPORTER_2"/>
    <property type="match status" value="1"/>
</dbReference>
<accession>A0A443JMM5</accession>
<dbReference type="InterPro" id="IPR008995">
    <property type="entry name" value="Mo/tungstate-bd_C_term_dom"/>
</dbReference>
<sequence>MESVEVRLEHLTKEYNNSFVAVDNVTLTVGAGELLALLGPSGCGKTTCLRMIAGLVDPTSGEIVIGGKPITKTPVHRRNMGMLFQNYALFPHMTVAENVAFGLEMRKFSRSEREDKVRKALDLVKLGHLADRIPSQLSGGQQQRVALARALVIEPSMLLLDEPLGALDKSLREQMQLEIRHLQQRLGLTTIMVTHDQDEALTMADQIAVMRAGQMEQIASATEIYQRPATQFVAGFIGASNFFEAEEVSRDGRRAQLVTTSGIPLDVTNMRLVTKRVMVTIRPEAITVRPLGAEDPVAAPNTAVAVVEQVVYRGFMLHYYLRMDDGTEVIAYRQTQTEGWGPVSAVGDRVRISWDADSNHVVPLVAEAAAA</sequence>
<dbReference type="SUPFAM" id="SSF52540">
    <property type="entry name" value="P-loop containing nucleoside triphosphate hydrolases"/>
    <property type="match status" value="1"/>
</dbReference>
<dbReference type="Gene3D" id="3.40.50.300">
    <property type="entry name" value="P-loop containing nucleotide triphosphate hydrolases"/>
    <property type="match status" value="1"/>
</dbReference>
<dbReference type="InterPro" id="IPR027417">
    <property type="entry name" value="P-loop_NTPase"/>
</dbReference>
<evidence type="ECO:0000256" key="5">
    <source>
        <dbReference type="ARBA" id="ARBA00022967"/>
    </source>
</evidence>
<keyword evidence="3 7" id="KW-0547">Nucleotide-binding</keyword>
<reference evidence="9 10" key="2">
    <citation type="submission" date="2019-01" db="EMBL/GenBank/DDBJ databases">
        <authorList>
            <person name="Li Y."/>
        </authorList>
    </citation>
    <scope>NUCLEOTIDE SEQUENCE [LARGE SCALE GENOMIC DNA]</scope>
    <source>
        <strain evidence="9 10">SK2B-1</strain>
    </source>
</reference>
<name>A0A443JMM5_9RHOB</name>
<proteinExistence type="inferred from homology"/>
<keyword evidence="2 7" id="KW-1003">Cell membrane</keyword>
<evidence type="ECO:0000256" key="3">
    <source>
        <dbReference type="ARBA" id="ARBA00022741"/>
    </source>
</evidence>
<evidence type="ECO:0000256" key="4">
    <source>
        <dbReference type="ARBA" id="ARBA00022840"/>
    </source>
</evidence>
<dbReference type="GO" id="GO:0015697">
    <property type="term" value="P:quaternary ammonium group transport"/>
    <property type="evidence" value="ECO:0007669"/>
    <property type="project" value="UniProtKB-ARBA"/>
</dbReference>
<dbReference type="GO" id="GO:0016887">
    <property type="term" value="F:ATP hydrolysis activity"/>
    <property type="evidence" value="ECO:0007669"/>
    <property type="project" value="InterPro"/>
</dbReference>
<evidence type="ECO:0000256" key="1">
    <source>
        <dbReference type="ARBA" id="ARBA00022448"/>
    </source>
</evidence>
<dbReference type="InterPro" id="IPR003593">
    <property type="entry name" value="AAA+_ATPase"/>
</dbReference>
<keyword evidence="6 7" id="KW-0472">Membrane</keyword>
<reference evidence="9 10" key="1">
    <citation type="submission" date="2019-01" db="EMBL/GenBank/DDBJ databases">
        <title>Sinorhodobacter populi sp. nov. isolated from the symptomatic bark tissue of Populus euramericana canker.</title>
        <authorList>
            <person name="Xu G."/>
        </authorList>
    </citation>
    <scope>NUCLEOTIDE SEQUENCE [LARGE SCALE GENOMIC DNA]</scope>
    <source>
        <strain evidence="9 10">SK2B-1</strain>
    </source>
</reference>
<dbReference type="InterPro" id="IPR017871">
    <property type="entry name" value="ABC_transporter-like_CS"/>
</dbReference>
<comment type="catalytic activity">
    <reaction evidence="7">
        <text>ATP + H2O + polyamine-[polyamine-binding protein]Side 1 = ADP + phosphate + polyamineSide 2 + [polyamine-binding protein]Side 1.</text>
        <dbReference type="EC" id="7.6.2.11"/>
    </reaction>
</comment>
<dbReference type="InterPro" id="IPR003439">
    <property type="entry name" value="ABC_transporter-like_ATP-bd"/>
</dbReference>
<gene>
    <name evidence="7" type="primary">potA</name>
    <name evidence="9" type="ORF">D2T30_08465</name>
</gene>
<dbReference type="EC" id="7.6.2.11" evidence="7"/>
<dbReference type="Gene3D" id="2.40.50.100">
    <property type="match status" value="1"/>
</dbReference>
<feature type="domain" description="ABC transporter" evidence="8">
    <location>
        <begin position="6"/>
        <end position="237"/>
    </location>
</feature>
<dbReference type="AlphaFoldDB" id="A0A443JMM5"/>
<evidence type="ECO:0000313" key="10">
    <source>
        <dbReference type="Proteomes" id="UP000284476"/>
    </source>
</evidence>
<dbReference type="SMART" id="SM00382">
    <property type="entry name" value="AAA"/>
    <property type="match status" value="1"/>
</dbReference>
<dbReference type="InterPro" id="IPR005893">
    <property type="entry name" value="PotA-like"/>
</dbReference>
<dbReference type="FunFam" id="3.40.50.300:FF:000425">
    <property type="entry name" value="Probable ABC transporter, ATP-binding subunit"/>
    <property type="match status" value="1"/>
</dbReference>
<keyword evidence="1 7" id="KW-0813">Transport</keyword>
<dbReference type="GO" id="GO:0015417">
    <property type="term" value="F:ABC-type polyamine transporter activity"/>
    <property type="evidence" value="ECO:0007669"/>
    <property type="project" value="UniProtKB-EC"/>
</dbReference>
<evidence type="ECO:0000313" key="9">
    <source>
        <dbReference type="EMBL" id="RWR21751.1"/>
    </source>
</evidence>
<evidence type="ECO:0000256" key="7">
    <source>
        <dbReference type="RuleBase" id="RU364083"/>
    </source>
</evidence>
<dbReference type="RefSeq" id="WP_128208505.1">
    <property type="nucleotide sequence ID" value="NZ_JBHRSO010000055.1"/>
</dbReference>
<dbReference type="EMBL" id="SAUZ01000008">
    <property type="protein sequence ID" value="RWR21751.1"/>
    <property type="molecule type" value="Genomic_DNA"/>
</dbReference>
<organism evidence="9 10">
    <name type="scientific">Paenirhodobacter populi</name>
    <dbReference type="NCBI Taxonomy" id="2306993"/>
    <lineage>
        <taxon>Bacteria</taxon>
        <taxon>Pseudomonadati</taxon>
        <taxon>Pseudomonadota</taxon>
        <taxon>Alphaproteobacteria</taxon>
        <taxon>Rhodobacterales</taxon>
        <taxon>Rhodobacter group</taxon>
        <taxon>Paenirhodobacter</taxon>
    </lineage>
</organism>
<dbReference type="Proteomes" id="UP000284476">
    <property type="component" value="Unassembled WGS sequence"/>
</dbReference>
<comment type="subunit">
    <text evidence="7">The complex is composed of two ATP-binding proteins (PotA), two transmembrane proteins (PotB and PotC) and a solute-binding protein (PotD).</text>
</comment>
<dbReference type="GO" id="GO:0043190">
    <property type="term" value="C:ATP-binding cassette (ABC) transporter complex"/>
    <property type="evidence" value="ECO:0007669"/>
    <property type="project" value="InterPro"/>
</dbReference>
<dbReference type="Pfam" id="PF00005">
    <property type="entry name" value="ABC_tran"/>
    <property type="match status" value="1"/>
</dbReference>
<dbReference type="Pfam" id="PF08402">
    <property type="entry name" value="TOBE_2"/>
    <property type="match status" value="1"/>
</dbReference>